<dbReference type="Pfam" id="PF12796">
    <property type="entry name" value="Ank_2"/>
    <property type="match status" value="1"/>
</dbReference>
<dbReference type="PANTHER" id="PTHR24128">
    <property type="entry name" value="HOMEOBOX PROTEIN WARIAI"/>
    <property type="match status" value="1"/>
</dbReference>
<dbReference type="EMBL" id="JBBPBK010000011">
    <property type="protein sequence ID" value="KAK9274798.1"/>
    <property type="molecule type" value="Genomic_DNA"/>
</dbReference>
<proteinExistence type="predicted"/>
<reference evidence="1 2" key="1">
    <citation type="journal article" date="2024" name="Plant J.">
        <title>Genome sequences and population genomics reveal climatic adaptation and genomic divergence between two closely related sweetgum species.</title>
        <authorList>
            <person name="Xu W.Q."/>
            <person name="Ren C.Q."/>
            <person name="Zhang X.Y."/>
            <person name="Comes H.P."/>
            <person name="Liu X.H."/>
            <person name="Li Y.G."/>
            <person name="Kettle C.J."/>
            <person name="Jalonen R."/>
            <person name="Gaisberger H."/>
            <person name="Ma Y.Z."/>
            <person name="Qiu Y.X."/>
        </authorList>
    </citation>
    <scope>NUCLEOTIDE SEQUENCE [LARGE SCALE GENOMIC DNA]</scope>
    <source>
        <strain evidence="1">Hangzhou</strain>
    </source>
</reference>
<evidence type="ECO:0000313" key="1">
    <source>
        <dbReference type="EMBL" id="KAK9274798.1"/>
    </source>
</evidence>
<dbReference type="AlphaFoldDB" id="A0AAP0RDV1"/>
<name>A0AAP0RDV1_LIQFO</name>
<comment type="caution">
    <text evidence="1">The sequence shown here is derived from an EMBL/GenBank/DDBJ whole genome shotgun (WGS) entry which is preliminary data.</text>
</comment>
<evidence type="ECO:0000313" key="2">
    <source>
        <dbReference type="Proteomes" id="UP001415857"/>
    </source>
</evidence>
<dbReference type="SUPFAM" id="SSF48403">
    <property type="entry name" value="Ankyrin repeat"/>
    <property type="match status" value="1"/>
</dbReference>
<sequence length="211" mass="23545">MEQRLKEAAQEGNINKLYELIREDPCLLEPIDQKPFADTPLHIAAEAGHTHFALEIMRLKPSFARKLNPSGFSPMHLALQNGKTQTVTRLVNVDPELVRVKGREGVTSLHYITEEGDHNLLAEFITVCPKSVEDLTIRNETALHIAVKNYLPTALEVLLGGLHQLSISEGSQDLKRKVLDLKDEDGKTVLHIAKSNNQPQVSSHPLDFPRA</sequence>
<dbReference type="Gene3D" id="1.25.40.20">
    <property type="entry name" value="Ankyrin repeat-containing domain"/>
    <property type="match status" value="1"/>
</dbReference>
<dbReference type="InterPro" id="IPR002110">
    <property type="entry name" value="Ankyrin_rpt"/>
</dbReference>
<protein>
    <submittedName>
        <fullName evidence="1">Uncharacterized protein</fullName>
    </submittedName>
</protein>
<dbReference type="PANTHER" id="PTHR24128:SF24">
    <property type="entry name" value="ANKYRIN REPEAT PROTEIN"/>
    <property type="match status" value="1"/>
</dbReference>
<dbReference type="InterPro" id="IPR036770">
    <property type="entry name" value="Ankyrin_rpt-contain_sf"/>
</dbReference>
<gene>
    <name evidence="1" type="ORF">L1049_022050</name>
</gene>
<keyword evidence="2" id="KW-1185">Reference proteome</keyword>
<organism evidence="1 2">
    <name type="scientific">Liquidambar formosana</name>
    <name type="common">Formosan gum</name>
    <dbReference type="NCBI Taxonomy" id="63359"/>
    <lineage>
        <taxon>Eukaryota</taxon>
        <taxon>Viridiplantae</taxon>
        <taxon>Streptophyta</taxon>
        <taxon>Embryophyta</taxon>
        <taxon>Tracheophyta</taxon>
        <taxon>Spermatophyta</taxon>
        <taxon>Magnoliopsida</taxon>
        <taxon>eudicotyledons</taxon>
        <taxon>Gunneridae</taxon>
        <taxon>Pentapetalae</taxon>
        <taxon>Saxifragales</taxon>
        <taxon>Altingiaceae</taxon>
        <taxon>Liquidambar</taxon>
    </lineage>
</organism>
<accession>A0AAP0RDV1</accession>
<dbReference type="Proteomes" id="UP001415857">
    <property type="component" value="Unassembled WGS sequence"/>
</dbReference>
<dbReference type="SMART" id="SM00248">
    <property type="entry name" value="ANK"/>
    <property type="match status" value="4"/>
</dbReference>